<evidence type="ECO:0000256" key="8">
    <source>
        <dbReference type="ARBA" id="ARBA00022679"/>
    </source>
</evidence>
<dbReference type="Gene3D" id="1.20.5.170">
    <property type="match status" value="1"/>
</dbReference>
<dbReference type="SMART" id="SM00338">
    <property type="entry name" value="BRLZ"/>
    <property type="match status" value="1"/>
</dbReference>
<evidence type="ECO:0000256" key="4">
    <source>
        <dbReference type="ARBA" id="ARBA00009317"/>
    </source>
</evidence>
<evidence type="ECO:0000256" key="7">
    <source>
        <dbReference type="ARBA" id="ARBA00022676"/>
    </source>
</evidence>
<evidence type="ECO:0000256" key="11">
    <source>
        <dbReference type="ARBA" id="ARBA00022824"/>
    </source>
</evidence>
<sequence>MPPIPDVMPGVDVPLTGTMLPLRDLTVAEMPPNVTVTLKGRRTQQHASLGHLTKVMQSLNARLHRAAEAAAAEAAPTTHKRHRSEEASAAVMEPVQRKLRRKGDIPKRLAAILQNECSPSNSEDSYEKTERLGSQWDASPSTVVGCRLSKAACRAQGALYQLTNEEVMEVEAELGPDPTEEERSAAYKRARNRSAARKTRRKKLDAVQEMEEQVQILGQQNRNLIAQLNSIIVQVHVASRENATLKGLLGYLQLQPEAAKITPSLAKLEALKNDMVASANSGIASLRGGSSRSLIPVLKPIHLRRNLFGYDINKKGTPGGEKKVPESLGLAPGVVFLVCIILFQLLQYYDVPSVMHWVQTWGREGALEQEPIDDAWLVDYNAALATICFMLFLGFADDVLDIPWRVKLLLPALASLPLVAAYGGGTGISVPLPLRSVGLPPYLELGLLYKVYMVMLVIFCTNAINILAGVNGLEAGQTFVIACAVAFHNIWELAGPAGAPGGAHRDGHLFSLYLMLPLAATTLGLLLFNWFPSQVFVGDTYTYFAGMTIAVAGILGHLSETLLLFLIPQVLNFAYSLPQLFKIVPCPRHRLPRFEPATGLLHATPNWNLVNLTLHVFGIYK</sequence>
<dbReference type="PROSITE" id="PS00036">
    <property type="entry name" value="BZIP_BASIC"/>
    <property type="match status" value="1"/>
</dbReference>
<gene>
    <name evidence="22" type="ORF">WJX75_001761</name>
</gene>
<dbReference type="PROSITE" id="PS50217">
    <property type="entry name" value="BZIP"/>
    <property type="match status" value="1"/>
</dbReference>
<comment type="caution">
    <text evidence="22">The sequence shown here is derived from an EMBL/GenBank/DDBJ whole genome shotgun (WGS) entry which is preliminary data.</text>
</comment>
<evidence type="ECO:0000256" key="13">
    <source>
        <dbReference type="ARBA" id="ARBA00022989"/>
    </source>
</evidence>
<evidence type="ECO:0000256" key="14">
    <source>
        <dbReference type="ARBA" id="ARBA00023136"/>
    </source>
</evidence>
<evidence type="ECO:0000256" key="5">
    <source>
        <dbReference type="ARBA" id="ARBA00013225"/>
    </source>
</evidence>
<name>A0ABR2YZ75_9CHLO</name>
<dbReference type="InterPro" id="IPR004827">
    <property type="entry name" value="bZIP"/>
</dbReference>
<evidence type="ECO:0000256" key="19">
    <source>
        <dbReference type="SAM" id="MobiDB-lite"/>
    </source>
</evidence>
<dbReference type="Pfam" id="PF00953">
    <property type="entry name" value="Glycos_transf_4"/>
    <property type="match status" value="1"/>
</dbReference>
<dbReference type="InterPro" id="IPR000715">
    <property type="entry name" value="Glycosyl_transferase_4"/>
</dbReference>
<evidence type="ECO:0000256" key="20">
    <source>
        <dbReference type="SAM" id="Phobius"/>
    </source>
</evidence>
<feature type="compositionally biased region" description="Basic residues" evidence="19">
    <location>
        <begin position="186"/>
        <end position="199"/>
    </location>
</feature>
<evidence type="ECO:0000256" key="2">
    <source>
        <dbReference type="ARBA" id="ARBA00004477"/>
    </source>
</evidence>
<evidence type="ECO:0000256" key="10">
    <source>
        <dbReference type="ARBA" id="ARBA00022723"/>
    </source>
</evidence>
<feature type="region of interest" description="Disordered" evidence="19">
    <location>
        <begin position="172"/>
        <end position="199"/>
    </location>
</feature>
<protein>
    <recommendedName>
        <fullName evidence="6">UDP-N-acetylglucosamine--dolichyl-phosphate N-acetylglucosaminephosphotransferase</fullName>
        <ecNumber evidence="5">2.7.8.15</ecNumber>
    </recommendedName>
    <alternativeName>
        <fullName evidence="15">GlcNAc-1-P transferase</fullName>
    </alternativeName>
    <alternativeName>
        <fullName evidence="16">N-acetylglucosamine-1-phosphate transferase</fullName>
    </alternativeName>
</protein>
<dbReference type="CDD" id="cd06855">
    <property type="entry name" value="GT_GPT_euk"/>
    <property type="match status" value="1"/>
</dbReference>
<evidence type="ECO:0000256" key="9">
    <source>
        <dbReference type="ARBA" id="ARBA00022692"/>
    </source>
</evidence>
<comment type="subcellular location">
    <subcellularLocation>
        <location evidence="2">Endoplasmic reticulum membrane</location>
        <topology evidence="2">Multi-pass membrane protein</topology>
    </subcellularLocation>
</comment>
<keyword evidence="9 20" id="KW-0812">Transmembrane</keyword>
<evidence type="ECO:0000256" key="16">
    <source>
        <dbReference type="ARBA" id="ARBA00033238"/>
    </source>
</evidence>
<evidence type="ECO:0000313" key="22">
    <source>
        <dbReference type="EMBL" id="KAK9917197.1"/>
    </source>
</evidence>
<dbReference type="EMBL" id="JALJOT010000002">
    <property type="protein sequence ID" value="KAK9917197.1"/>
    <property type="molecule type" value="Genomic_DNA"/>
</dbReference>
<keyword evidence="11" id="KW-0256">Endoplasmic reticulum</keyword>
<comment type="cofactor">
    <cofactor evidence="1">
        <name>Mg(2+)</name>
        <dbReference type="ChEBI" id="CHEBI:18420"/>
    </cofactor>
</comment>
<organism evidence="22 23">
    <name type="scientific">Coccomyxa subellipsoidea</name>
    <dbReference type="NCBI Taxonomy" id="248742"/>
    <lineage>
        <taxon>Eukaryota</taxon>
        <taxon>Viridiplantae</taxon>
        <taxon>Chlorophyta</taxon>
        <taxon>core chlorophytes</taxon>
        <taxon>Trebouxiophyceae</taxon>
        <taxon>Trebouxiophyceae incertae sedis</taxon>
        <taxon>Coccomyxaceae</taxon>
        <taxon>Coccomyxa</taxon>
    </lineage>
</organism>
<comment type="similarity">
    <text evidence="4">Belongs to the glycosyltransferase 4 family.</text>
</comment>
<feature type="transmembrane region" description="Helical" evidence="20">
    <location>
        <begin position="377"/>
        <end position="396"/>
    </location>
</feature>
<evidence type="ECO:0000256" key="6">
    <source>
        <dbReference type="ARBA" id="ARBA00017659"/>
    </source>
</evidence>
<comment type="pathway">
    <text evidence="3">Protein modification; protein glycosylation.</text>
</comment>
<evidence type="ECO:0000259" key="21">
    <source>
        <dbReference type="PROSITE" id="PS50217"/>
    </source>
</evidence>
<keyword evidence="14 20" id="KW-0472">Membrane</keyword>
<evidence type="ECO:0000256" key="15">
    <source>
        <dbReference type="ARBA" id="ARBA00029567"/>
    </source>
</evidence>
<proteinExistence type="inferred from homology"/>
<comment type="function">
    <text evidence="17">UDP-N-acetylglucosamine--dolichyl-phosphate N-acetylglucosaminephosphotransferase that operates in the biosynthetic pathway of dolichol-linked oligosaccharides, the glycan precursors employed in protein asparagine (N)-glycosylation. The assembly of dolichol-linked oligosaccharides begins on the cytosolic side of the endoplasmic reticulum membrane and finishes in its lumen. The sequential addition of sugars to dolichol pyrophosphate produces dolichol-linked oligosaccharides containing fourteen sugars, including two GlcNAcs, nine mannoses and three glucoses. Once assembled, the oligosaccharide is transferred from the lipid to nascent proteins by oligosaccharyltransferases. Catalyzes the initial step of dolichol-linked oligosaccharide biosynthesis, transfering GlcNAc-1-P from cytosolic UDP-GlcNAc onto the carrier lipid dolichyl phosphate (P-dolichol), yielding GlcNAc-P-P-dolichol embedded in the cytoplasmic leaflet of the endoplasmic reticulum membrane.</text>
</comment>
<dbReference type="InterPro" id="IPR046347">
    <property type="entry name" value="bZIP_sf"/>
</dbReference>
<keyword evidence="13 20" id="KW-1133">Transmembrane helix</keyword>
<evidence type="ECO:0000256" key="12">
    <source>
        <dbReference type="ARBA" id="ARBA00022842"/>
    </source>
</evidence>
<evidence type="ECO:0000256" key="17">
    <source>
        <dbReference type="ARBA" id="ARBA00044717"/>
    </source>
</evidence>
<evidence type="ECO:0000313" key="23">
    <source>
        <dbReference type="Proteomes" id="UP001491310"/>
    </source>
</evidence>
<evidence type="ECO:0000256" key="1">
    <source>
        <dbReference type="ARBA" id="ARBA00001946"/>
    </source>
</evidence>
<feature type="transmembrane region" description="Helical" evidence="20">
    <location>
        <begin position="328"/>
        <end position="349"/>
    </location>
</feature>
<feature type="transmembrane region" description="Helical" evidence="20">
    <location>
        <begin position="512"/>
        <end position="531"/>
    </location>
</feature>
<keyword evidence="12" id="KW-0460">Magnesium</keyword>
<dbReference type="InterPro" id="IPR033895">
    <property type="entry name" value="GPT"/>
</dbReference>
<evidence type="ECO:0000256" key="18">
    <source>
        <dbReference type="ARBA" id="ARBA00045078"/>
    </source>
</evidence>
<dbReference type="PANTHER" id="PTHR10571:SF0">
    <property type="entry name" value="UDP-N-ACETYLGLUCOSAMINE--DOLICHYL-PHOSPHATE N-ACETYLGLUCOSAMINEPHOSPHOTRANSFERASE"/>
    <property type="match status" value="1"/>
</dbReference>
<dbReference type="SUPFAM" id="SSF57959">
    <property type="entry name" value="Leucine zipper domain"/>
    <property type="match status" value="1"/>
</dbReference>
<feature type="region of interest" description="Disordered" evidence="19">
    <location>
        <begin position="70"/>
        <end position="89"/>
    </location>
</feature>
<dbReference type="Pfam" id="PF00170">
    <property type="entry name" value="bZIP_1"/>
    <property type="match status" value="1"/>
</dbReference>
<dbReference type="PANTHER" id="PTHR10571">
    <property type="entry name" value="UDP-N-ACETYLGLUCOSAMINE--DOLICHYL-PHOSPHATE N-ACETYLGLUCOSAMINEPHOSPHOTRANSFERASE"/>
    <property type="match status" value="1"/>
</dbReference>
<evidence type="ECO:0000256" key="3">
    <source>
        <dbReference type="ARBA" id="ARBA00004922"/>
    </source>
</evidence>
<feature type="domain" description="BZIP" evidence="21">
    <location>
        <begin position="188"/>
        <end position="231"/>
    </location>
</feature>
<comment type="catalytic activity">
    <reaction evidence="18">
        <text>a di-trans,poly-cis-dolichyl phosphate + UDP-N-acetyl-alpha-D-glucosamine = an N-acetyl-alpha-D-glucosaminyl-diphospho-di-trans,poly-cis-dolichol + UMP</text>
        <dbReference type="Rhea" id="RHEA:13289"/>
        <dbReference type="Rhea" id="RHEA-COMP:19498"/>
        <dbReference type="Rhea" id="RHEA-COMP:19507"/>
        <dbReference type="ChEBI" id="CHEBI:57683"/>
        <dbReference type="ChEBI" id="CHEBI:57705"/>
        <dbReference type="ChEBI" id="CHEBI:57865"/>
        <dbReference type="ChEBI" id="CHEBI:58427"/>
        <dbReference type="EC" id="2.7.8.15"/>
    </reaction>
    <physiologicalReaction direction="left-to-right" evidence="18">
        <dbReference type="Rhea" id="RHEA:13290"/>
    </physiologicalReaction>
</comment>
<feature type="transmembrane region" description="Helical" evidence="20">
    <location>
        <begin position="543"/>
        <end position="567"/>
    </location>
</feature>
<dbReference type="Proteomes" id="UP001491310">
    <property type="component" value="Unassembled WGS sequence"/>
</dbReference>
<reference evidence="22 23" key="1">
    <citation type="journal article" date="2024" name="Nat. Commun.">
        <title>Phylogenomics reveals the evolutionary origins of lichenization in chlorophyte algae.</title>
        <authorList>
            <person name="Puginier C."/>
            <person name="Libourel C."/>
            <person name="Otte J."/>
            <person name="Skaloud P."/>
            <person name="Haon M."/>
            <person name="Grisel S."/>
            <person name="Petersen M."/>
            <person name="Berrin J.G."/>
            <person name="Delaux P.M."/>
            <person name="Dal Grande F."/>
            <person name="Keller J."/>
        </authorList>
    </citation>
    <scope>NUCLEOTIDE SEQUENCE [LARGE SCALE GENOMIC DNA]</scope>
    <source>
        <strain evidence="22 23">SAG 216-7</strain>
    </source>
</reference>
<feature type="transmembrane region" description="Helical" evidence="20">
    <location>
        <begin position="451"/>
        <end position="470"/>
    </location>
</feature>
<keyword evidence="8" id="KW-0808">Transferase</keyword>
<dbReference type="EC" id="2.7.8.15" evidence="5"/>
<keyword evidence="23" id="KW-1185">Reference proteome</keyword>
<keyword evidence="10" id="KW-0479">Metal-binding</keyword>
<feature type="transmembrane region" description="Helical" evidence="20">
    <location>
        <begin position="408"/>
        <end position="431"/>
    </location>
</feature>
<keyword evidence="7" id="KW-0328">Glycosyltransferase</keyword>
<accession>A0ABR2YZ75</accession>